<evidence type="ECO:0000256" key="4">
    <source>
        <dbReference type="ARBA" id="ARBA00022679"/>
    </source>
</evidence>
<sequence>MDQTEKGTVMTEKSSVWNAVSALRKAQPLVLNITNFVVMNNTANALLALGASPLMAHAPEELDEMLTISQALVLNIGTLSAPWIESMKKAGEIASTKKVPVVLDPVGAGASRLRTQTSLDLIECASPAVIRGNGSEIMALAAALGIEAPQGADTQTKGVDSQLAALEVKELARGLARKAQAVVCVSGPEDYVTDGDRGVRVIGGSSLMPRVTGLGCTATSLVGAMLAVVESPFDAAVHAMHVMSTAGAMAASRAAGPGTLQLHFYDALYSLDEDDLLGCVQVEED</sequence>
<comment type="function">
    <text evidence="11">Catalyzes the phosphorylation of the hydroxyl group of 4-methyl-5-beta-hydroxyethylthiazole (THZ).</text>
</comment>
<keyword evidence="8 11" id="KW-0067">ATP-binding</keyword>
<feature type="binding site" evidence="11">
    <location>
        <position position="213"/>
    </location>
    <ligand>
        <name>substrate</name>
    </ligand>
</feature>
<evidence type="ECO:0000313" key="12">
    <source>
        <dbReference type="EMBL" id="SKA69031.1"/>
    </source>
</evidence>
<dbReference type="GO" id="GO:0009229">
    <property type="term" value="P:thiamine diphosphate biosynthetic process"/>
    <property type="evidence" value="ECO:0007669"/>
    <property type="project" value="UniProtKB-UniRule"/>
</dbReference>
<dbReference type="NCBIfam" id="TIGR00694">
    <property type="entry name" value="thiM"/>
    <property type="match status" value="1"/>
</dbReference>
<evidence type="ECO:0000256" key="6">
    <source>
        <dbReference type="ARBA" id="ARBA00022741"/>
    </source>
</evidence>
<dbReference type="GO" id="GO:0005524">
    <property type="term" value="F:ATP binding"/>
    <property type="evidence" value="ECO:0007669"/>
    <property type="project" value="UniProtKB-UniRule"/>
</dbReference>
<keyword evidence="4 11" id="KW-0808">Transferase</keyword>
<dbReference type="CDD" id="cd01170">
    <property type="entry name" value="THZ_kinase"/>
    <property type="match status" value="1"/>
</dbReference>
<evidence type="ECO:0000256" key="11">
    <source>
        <dbReference type="HAMAP-Rule" id="MF_00228"/>
    </source>
</evidence>
<dbReference type="NCBIfam" id="NF006830">
    <property type="entry name" value="PRK09355.1"/>
    <property type="match status" value="1"/>
</dbReference>
<reference evidence="12 13" key="1">
    <citation type="submission" date="2017-02" db="EMBL/GenBank/DDBJ databases">
        <authorList>
            <person name="Peterson S.W."/>
        </authorList>
    </citation>
    <scope>NUCLEOTIDE SEQUENCE [LARGE SCALE GENOMIC DNA]</scope>
    <source>
        <strain evidence="12 13">DSM 18034</strain>
    </source>
</reference>
<feature type="binding site" evidence="11">
    <location>
        <position position="131"/>
    </location>
    <ligand>
        <name>ATP</name>
        <dbReference type="ChEBI" id="CHEBI:30616"/>
    </ligand>
</feature>
<dbReference type="PRINTS" id="PR01099">
    <property type="entry name" value="HYETHTZKNASE"/>
</dbReference>
<organism evidence="12 13">
    <name type="scientific">Desulfobaculum bizertense DSM 18034</name>
    <dbReference type="NCBI Taxonomy" id="1121442"/>
    <lineage>
        <taxon>Bacteria</taxon>
        <taxon>Pseudomonadati</taxon>
        <taxon>Thermodesulfobacteriota</taxon>
        <taxon>Desulfovibrionia</taxon>
        <taxon>Desulfovibrionales</taxon>
        <taxon>Desulfovibrionaceae</taxon>
        <taxon>Desulfobaculum</taxon>
    </lineage>
</organism>
<proteinExistence type="inferred from homology"/>
<dbReference type="InterPro" id="IPR029056">
    <property type="entry name" value="Ribokinase-like"/>
</dbReference>
<feature type="binding site" evidence="11">
    <location>
        <position position="186"/>
    </location>
    <ligand>
        <name>ATP</name>
        <dbReference type="ChEBI" id="CHEBI:30616"/>
    </ligand>
</feature>
<dbReference type="GO" id="GO:0009228">
    <property type="term" value="P:thiamine biosynthetic process"/>
    <property type="evidence" value="ECO:0007669"/>
    <property type="project" value="UniProtKB-KW"/>
</dbReference>
<keyword evidence="7 11" id="KW-0418">Kinase</keyword>
<dbReference type="Gene3D" id="3.40.1190.20">
    <property type="match status" value="1"/>
</dbReference>
<comment type="pathway">
    <text evidence="3 11">Cofactor biosynthesis; thiamine diphosphate biosynthesis; 4-methyl-5-(2-phosphoethyl)-thiazole from 5-(2-hydroxyethyl)-4-methylthiazole: step 1/1.</text>
</comment>
<evidence type="ECO:0000256" key="9">
    <source>
        <dbReference type="ARBA" id="ARBA00022842"/>
    </source>
</evidence>
<dbReference type="Pfam" id="PF02110">
    <property type="entry name" value="HK"/>
    <property type="match status" value="1"/>
</dbReference>
<keyword evidence="9 11" id="KW-0460">Magnesium</keyword>
<dbReference type="EMBL" id="FUYA01000003">
    <property type="protein sequence ID" value="SKA69031.1"/>
    <property type="molecule type" value="Genomic_DNA"/>
</dbReference>
<comment type="catalytic activity">
    <reaction evidence="1 11">
        <text>5-(2-hydroxyethyl)-4-methylthiazole + ATP = 4-methyl-5-(2-phosphooxyethyl)-thiazole + ADP + H(+)</text>
        <dbReference type="Rhea" id="RHEA:24212"/>
        <dbReference type="ChEBI" id="CHEBI:15378"/>
        <dbReference type="ChEBI" id="CHEBI:17957"/>
        <dbReference type="ChEBI" id="CHEBI:30616"/>
        <dbReference type="ChEBI" id="CHEBI:58296"/>
        <dbReference type="ChEBI" id="CHEBI:456216"/>
        <dbReference type="EC" id="2.7.1.50"/>
    </reaction>
</comment>
<evidence type="ECO:0000256" key="1">
    <source>
        <dbReference type="ARBA" id="ARBA00001771"/>
    </source>
</evidence>
<dbReference type="HAMAP" id="MF_00228">
    <property type="entry name" value="Thz_kinase"/>
    <property type="match status" value="1"/>
</dbReference>
<comment type="cofactor">
    <cofactor evidence="2 11">
        <name>Mg(2+)</name>
        <dbReference type="ChEBI" id="CHEBI:18420"/>
    </cofactor>
</comment>
<evidence type="ECO:0000256" key="3">
    <source>
        <dbReference type="ARBA" id="ARBA00004868"/>
    </source>
</evidence>
<dbReference type="GO" id="GO:0000287">
    <property type="term" value="F:magnesium ion binding"/>
    <property type="evidence" value="ECO:0007669"/>
    <property type="project" value="UniProtKB-UniRule"/>
</dbReference>
<keyword evidence="13" id="KW-1185">Reference proteome</keyword>
<keyword evidence="6 11" id="KW-0547">Nucleotide-binding</keyword>
<dbReference type="STRING" id="1121442.SAMN02745702_01016"/>
<dbReference type="AlphaFoldDB" id="A0A1T4VX21"/>
<dbReference type="EC" id="2.7.1.50" evidence="11"/>
<comment type="similarity">
    <text evidence="11">Belongs to the Thz kinase family.</text>
</comment>
<dbReference type="SUPFAM" id="SSF53613">
    <property type="entry name" value="Ribokinase-like"/>
    <property type="match status" value="1"/>
</dbReference>
<evidence type="ECO:0000256" key="2">
    <source>
        <dbReference type="ARBA" id="ARBA00001946"/>
    </source>
</evidence>
<evidence type="ECO:0000256" key="10">
    <source>
        <dbReference type="ARBA" id="ARBA00022977"/>
    </source>
</evidence>
<evidence type="ECO:0000256" key="8">
    <source>
        <dbReference type="ARBA" id="ARBA00022840"/>
    </source>
</evidence>
<accession>A0A1T4VX21</accession>
<dbReference type="GO" id="GO:0004417">
    <property type="term" value="F:hydroxyethylthiazole kinase activity"/>
    <property type="evidence" value="ECO:0007669"/>
    <property type="project" value="UniProtKB-UniRule"/>
</dbReference>
<protein>
    <recommendedName>
        <fullName evidence="11">Hydroxyethylthiazole kinase</fullName>
        <ecNumber evidence="11">2.7.1.50</ecNumber>
    </recommendedName>
    <alternativeName>
        <fullName evidence="11">4-methyl-5-beta-hydroxyethylthiazole kinase</fullName>
        <shortName evidence="11">TH kinase</shortName>
        <shortName evidence="11">Thz kinase</shortName>
    </alternativeName>
</protein>
<dbReference type="PIRSF" id="PIRSF000513">
    <property type="entry name" value="Thz_kinase"/>
    <property type="match status" value="1"/>
</dbReference>
<keyword evidence="10 11" id="KW-0784">Thiamine biosynthesis</keyword>
<evidence type="ECO:0000256" key="5">
    <source>
        <dbReference type="ARBA" id="ARBA00022723"/>
    </source>
</evidence>
<dbReference type="InterPro" id="IPR000417">
    <property type="entry name" value="Hyethyz_kinase"/>
</dbReference>
<keyword evidence="5 11" id="KW-0479">Metal-binding</keyword>
<dbReference type="UniPathway" id="UPA00060">
    <property type="reaction ID" value="UER00139"/>
</dbReference>
<feature type="binding site" evidence="11">
    <location>
        <position position="55"/>
    </location>
    <ligand>
        <name>substrate</name>
    </ligand>
</feature>
<name>A0A1T4VX21_9BACT</name>
<evidence type="ECO:0000313" key="13">
    <source>
        <dbReference type="Proteomes" id="UP000189733"/>
    </source>
</evidence>
<dbReference type="Proteomes" id="UP000189733">
    <property type="component" value="Unassembled WGS sequence"/>
</dbReference>
<evidence type="ECO:0000256" key="7">
    <source>
        <dbReference type="ARBA" id="ARBA00022777"/>
    </source>
</evidence>
<gene>
    <name evidence="11" type="primary">thiM</name>
    <name evidence="12" type="ORF">SAMN02745702_01016</name>
</gene>